<feature type="domain" description="BPTI/Kunitz inhibitor" evidence="6">
    <location>
        <begin position="34"/>
        <end position="88"/>
    </location>
</feature>
<comment type="subcellular location">
    <subcellularLocation>
        <location evidence="1">Secreted</location>
    </subcellularLocation>
</comment>
<proteinExistence type="predicted"/>
<feature type="signal peptide" evidence="5">
    <location>
        <begin position="1"/>
        <end position="16"/>
    </location>
</feature>
<dbReference type="GO" id="GO:0004867">
    <property type="term" value="F:serine-type endopeptidase inhibitor activity"/>
    <property type="evidence" value="ECO:0007669"/>
    <property type="project" value="InterPro"/>
</dbReference>
<evidence type="ECO:0000256" key="1">
    <source>
        <dbReference type="ARBA" id="ARBA00004613"/>
    </source>
</evidence>
<evidence type="ECO:0000256" key="5">
    <source>
        <dbReference type="SAM" id="SignalP"/>
    </source>
</evidence>
<organism evidence="7 8">
    <name type="scientific">Magallana gigas</name>
    <name type="common">Pacific oyster</name>
    <name type="synonym">Crassostrea gigas</name>
    <dbReference type="NCBI Taxonomy" id="29159"/>
    <lineage>
        <taxon>Eukaryota</taxon>
        <taxon>Metazoa</taxon>
        <taxon>Spiralia</taxon>
        <taxon>Lophotrochozoa</taxon>
        <taxon>Mollusca</taxon>
        <taxon>Bivalvia</taxon>
        <taxon>Autobranchia</taxon>
        <taxon>Pteriomorphia</taxon>
        <taxon>Ostreida</taxon>
        <taxon>Ostreoidea</taxon>
        <taxon>Ostreidae</taxon>
        <taxon>Magallana</taxon>
    </lineage>
</organism>
<dbReference type="Pfam" id="PF00014">
    <property type="entry name" value="Kunitz_BPTI"/>
    <property type="match status" value="2"/>
</dbReference>
<dbReference type="PRINTS" id="PR00759">
    <property type="entry name" value="BASICPTASE"/>
</dbReference>
<keyword evidence="2" id="KW-0964">Secreted</keyword>
<keyword evidence="4" id="KW-1015">Disulfide bond</keyword>
<dbReference type="EnsemblMetazoa" id="G12071.1">
    <property type="protein sequence ID" value="G12071.1:cds"/>
    <property type="gene ID" value="G12071"/>
</dbReference>
<sequence length="149" mass="17364">MKFLFILSGLVLTVWAQTDIFGWIQGYNLLPGDCRLPMRPGYSKLKFQQGETKWFFNMTSKQCEPFEYFGRGGNGNRFRTPIHCLRRCGCRQQQDPGHCTNFTFPVIRYAYNSMWRFCSEFEYYGCGGNMNNFATFFECQLGCGGGFEF</sequence>
<name>A0A8W8I1M1_MAGGI</name>
<dbReference type="SUPFAM" id="SSF57362">
    <property type="entry name" value="BPTI-like"/>
    <property type="match status" value="2"/>
</dbReference>
<dbReference type="Proteomes" id="UP000005408">
    <property type="component" value="Unassembled WGS sequence"/>
</dbReference>
<reference evidence="7" key="1">
    <citation type="submission" date="2022-08" db="UniProtKB">
        <authorList>
            <consortium name="EnsemblMetazoa"/>
        </authorList>
    </citation>
    <scope>IDENTIFICATION</scope>
    <source>
        <strain evidence="7">05x7-T-G4-1.051#20</strain>
    </source>
</reference>
<evidence type="ECO:0000313" key="8">
    <source>
        <dbReference type="Proteomes" id="UP000005408"/>
    </source>
</evidence>
<protein>
    <recommendedName>
        <fullName evidence="6">BPTI/Kunitz inhibitor domain-containing protein</fullName>
    </recommendedName>
</protein>
<evidence type="ECO:0000313" key="7">
    <source>
        <dbReference type="EnsemblMetazoa" id="G12071.1:cds"/>
    </source>
</evidence>
<dbReference type="CDD" id="cd00109">
    <property type="entry name" value="Kunitz-type"/>
    <property type="match status" value="2"/>
</dbReference>
<dbReference type="InterPro" id="IPR020901">
    <property type="entry name" value="Prtase_inh_Kunz-CS"/>
</dbReference>
<keyword evidence="3" id="KW-0800">Toxin</keyword>
<dbReference type="PROSITE" id="PS50279">
    <property type="entry name" value="BPTI_KUNITZ_2"/>
    <property type="match status" value="2"/>
</dbReference>
<feature type="domain" description="BPTI/Kunitz inhibitor" evidence="6">
    <location>
        <begin position="90"/>
        <end position="143"/>
    </location>
</feature>
<keyword evidence="5" id="KW-0732">Signal</keyword>
<dbReference type="PROSITE" id="PS00280">
    <property type="entry name" value="BPTI_KUNITZ_1"/>
    <property type="match status" value="1"/>
</dbReference>
<dbReference type="InterPro" id="IPR002223">
    <property type="entry name" value="Kunitz_BPTI"/>
</dbReference>
<keyword evidence="8" id="KW-1185">Reference proteome</keyword>
<evidence type="ECO:0000256" key="4">
    <source>
        <dbReference type="ARBA" id="ARBA00023157"/>
    </source>
</evidence>
<evidence type="ECO:0000256" key="3">
    <source>
        <dbReference type="ARBA" id="ARBA00022656"/>
    </source>
</evidence>
<dbReference type="PANTHER" id="PTHR10083">
    <property type="entry name" value="KUNITZ-TYPE PROTEASE INHIBITOR-RELATED"/>
    <property type="match status" value="1"/>
</dbReference>
<evidence type="ECO:0000256" key="2">
    <source>
        <dbReference type="ARBA" id="ARBA00022525"/>
    </source>
</evidence>
<dbReference type="PANTHER" id="PTHR10083:SF217">
    <property type="entry name" value="BOOPHILIN-H2"/>
    <property type="match status" value="1"/>
</dbReference>
<dbReference type="InterPro" id="IPR050098">
    <property type="entry name" value="TFPI/VKTCI-like"/>
</dbReference>
<dbReference type="InterPro" id="IPR036880">
    <property type="entry name" value="Kunitz_BPTI_sf"/>
</dbReference>
<dbReference type="AlphaFoldDB" id="A0A8W8I1M1"/>
<accession>A0A8W8I1M1</accession>
<dbReference type="Gene3D" id="4.10.410.10">
    <property type="entry name" value="Pancreatic trypsin inhibitor Kunitz domain"/>
    <property type="match status" value="2"/>
</dbReference>
<evidence type="ECO:0000259" key="6">
    <source>
        <dbReference type="PROSITE" id="PS50279"/>
    </source>
</evidence>
<feature type="chain" id="PRO_5036498500" description="BPTI/Kunitz inhibitor domain-containing protein" evidence="5">
    <location>
        <begin position="17"/>
        <end position="149"/>
    </location>
</feature>
<dbReference type="SMART" id="SM00131">
    <property type="entry name" value="KU"/>
    <property type="match status" value="2"/>
</dbReference>
<dbReference type="GO" id="GO:0005615">
    <property type="term" value="C:extracellular space"/>
    <property type="evidence" value="ECO:0007669"/>
    <property type="project" value="TreeGrafter"/>
</dbReference>